<protein>
    <submittedName>
        <fullName evidence="10">TROVE domain-containing protein</fullName>
    </submittedName>
</protein>
<keyword evidence="6" id="KW-0687">Ribonucleoprotein</keyword>
<dbReference type="GO" id="GO:1990904">
    <property type="term" value="C:ribonucleoprotein complex"/>
    <property type="evidence" value="ECO:0007669"/>
    <property type="project" value="UniProtKB-KW"/>
</dbReference>
<dbReference type="Pfam" id="PF25045">
    <property type="entry name" value="vWA_Ro60"/>
    <property type="match status" value="3"/>
</dbReference>
<dbReference type="SUPFAM" id="SSF53300">
    <property type="entry name" value="vWA-like"/>
    <property type="match status" value="1"/>
</dbReference>
<organism evidence="9 10">
    <name type="scientific">Ditylenchus dipsaci</name>
    <dbReference type="NCBI Taxonomy" id="166011"/>
    <lineage>
        <taxon>Eukaryota</taxon>
        <taxon>Metazoa</taxon>
        <taxon>Ecdysozoa</taxon>
        <taxon>Nematoda</taxon>
        <taxon>Chromadorea</taxon>
        <taxon>Rhabditida</taxon>
        <taxon>Tylenchina</taxon>
        <taxon>Tylenchomorpha</taxon>
        <taxon>Sphaerularioidea</taxon>
        <taxon>Anguinidae</taxon>
        <taxon>Anguininae</taxon>
        <taxon>Ditylenchus</taxon>
    </lineage>
</organism>
<evidence type="ECO:0000256" key="6">
    <source>
        <dbReference type="ARBA" id="ARBA00023274"/>
    </source>
</evidence>
<dbReference type="PANTHER" id="PTHR14202:SF0">
    <property type="entry name" value="RNA-BINDING PROTEIN RO60"/>
    <property type="match status" value="1"/>
</dbReference>
<evidence type="ECO:0000256" key="2">
    <source>
        <dbReference type="ARBA" id="ARBA00007814"/>
    </source>
</evidence>
<sequence length="245" mass="27665">MEKPVDEKCKLNSEDGEDEEEKDEDESAAKHPFEALKEYRQQMNLPETKLVVMAMTSTEFTIADHQILACWINLIDEDRLHRAKIHPISVLLASATYSAGHGLKGGLKWVVNEKIKQALDKAFILAFKNVIPTNQRYCLALDVSGSMGSPINGGVLSCRDASAAMSALFLRTEQKVVHFVTHLFPCLSPSQSNYLGLENRKEFDVFIVFTDCETWCGEKHPFEALKEYRQQMNLPETKLVKGMLL</sequence>
<evidence type="ECO:0000313" key="10">
    <source>
        <dbReference type="WBParaSite" id="jg2381"/>
    </source>
</evidence>
<accession>A0A915DXL5</accession>
<dbReference type="Gene3D" id="3.40.50.410">
    <property type="entry name" value="von Willebrand factor, type A domain"/>
    <property type="match status" value="3"/>
</dbReference>
<evidence type="ECO:0000256" key="3">
    <source>
        <dbReference type="ARBA" id="ARBA00022490"/>
    </source>
</evidence>
<keyword evidence="3" id="KW-0963">Cytoplasm</keyword>
<dbReference type="SUPFAM" id="SSF140864">
    <property type="entry name" value="TROVE domain-like"/>
    <property type="match status" value="1"/>
</dbReference>
<feature type="region of interest" description="Disordered" evidence="7">
    <location>
        <begin position="1"/>
        <end position="29"/>
    </location>
</feature>
<dbReference type="InterPro" id="IPR008858">
    <property type="entry name" value="TROVE_dom"/>
</dbReference>
<dbReference type="PANTHER" id="PTHR14202">
    <property type="entry name" value="60 KDA RIBONUCLEOPROTEIN SSA/RO"/>
    <property type="match status" value="1"/>
</dbReference>
<name>A0A915DXL5_9BILA</name>
<evidence type="ECO:0000256" key="1">
    <source>
        <dbReference type="ARBA" id="ARBA00004496"/>
    </source>
</evidence>
<proteinExistence type="inferred from homology"/>
<dbReference type="Proteomes" id="UP000887574">
    <property type="component" value="Unplaced"/>
</dbReference>
<evidence type="ECO:0000256" key="5">
    <source>
        <dbReference type="ARBA" id="ARBA00022884"/>
    </source>
</evidence>
<evidence type="ECO:0000259" key="8">
    <source>
        <dbReference type="PROSITE" id="PS50988"/>
    </source>
</evidence>
<evidence type="ECO:0000313" key="9">
    <source>
        <dbReference type="Proteomes" id="UP000887574"/>
    </source>
</evidence>
<keyword evidence="9" id="KW-1185">Reference proteome</keyword>
<feature type="compositionally biased region" description="Basic and acidic residues" evidence="7">
    <location>
        <begin position="1"/>
        <end position="13"/>
    </location>
</feature>
<keyword evidence="4" id="KW-0479">Metal-binding</keyword>
<dbReference type="InterPro" id="IPR037214">
    <property type="entry name" value="TROVE_dom_sf"/>
</dbReference>
<keyword evidence="5" id="KW-0694">RNA-binding</keyword>
<dbReference type="InterPro" id="IPR036465">
    <property type="entry name" value="vWFA_dom_sf"/>
</dbReference>
<feature type="domain" description="TROVE" evidence="8">
    <location>
        <begin position="1"/>
        <end position="135"/>
    </location>
</feature>
<dbReference type="GO" id="GO:0046872">
    <property type="term" value="F:metal ion binding"/>
    <property type="evidence" value="ECO:0007669"/>
    <property type="project" value="UniProtKB-KW"/>
</dbReference>
<comment type="similarity">
    <text evidence="2">Belongs to the Ro 60 kDa family.</text>
</comment>
<dbReference type="GO" id="GO:0003723">
    <property type="term" value="F:RNA binding"/>
    <property type="evidence" value="ECO:0007669"/>
    <property type="project" value="UniProtKB-KW"/>
</dbReference>
<dbReference type="WBParaSite" id="jg2381">
    <property type="protein sequence ID" value="jg2381"/>
    <property type="gene ID" value="jg2381"/>
</dbReference>
<dbReference type="AlphaFoldDB" id="A0A915DXL5"/>
<evidence type="ECO:0000256" key="4">
    <source>
        <dbReference type="ARBA" id="ARBA00022723"/>
    </source>
</evidence>
<reference evidence="10" key="1">
    <citation type="submission" date="2022-11" db="UniProtKB">
        <authorList>
            <consortium name="WormBaseParasite"/>
        </authorList>
    </citation>
    <scope>IDENTIFICATION</scope>
</reference>
<feature type="compositionally biased region" description="Acidic residues" evidence="7">
    <location>
        <begin position="14"/>
        <end position="26"/>
    </location>
</feature>
<dbReference type="PROSITE" id="PS50988">
    <property type="entry name" value="TROVE"/>
    <property type="match status" value="1"/>
</dbReference>
<dbReference type="GO" id="GO:0005737">
    <property type="term" value="C:cytoplasm"/>
    <property type="evidence" value="ECO:0007669"/>
    <property type="project" value="UniProtKB-SubCell"/>
</dbReference>
<dbReference type="InterPro" id="IPR040322">
    <property type="entry name" value="TROVE2"/>
</dbReference>
<comment type="subcellular location">
    <subcellularLocation>
        <location evidence="1">Cytoplasm</location>
    </subcellularLocation>
</comment>
<evidence type="ECO:0000256" key="7">
    <source>
        <dbReference type="SAM" id="MobiDB-lite"/>
    </source>
</evidence>
<dbReference type="InterPro" id="IPR056800">
    <property type="entry name" value="vWA_Ro60"/>
</dbReference>